<name>A0ABU5ZCM8_9BACL</name>
<dbReference type="RefSeq" id="WP_371752357.1">
    <property type="nucleotide sequence ID" value="NZ_JAYJLD010000001.1"/>
</dbReference>
<evidence type="ECO:0000313" key="2">
    <source>
        <dbReference type="Proteomes" id="UP001310386"/>
    </source>
</evidence>
<evidence type="ECO:0000313" key="1">
    <source>
        <dbReference type="EMBL" id="MEB3100259.1"/>
    </source>
</evidence>
<reference evidence="1" key="1">
    <citation type="submission" date="2023-12" db="EMBL/GenBank/DDBJ databases">
        <title>Fervidustalea candida gen. nov., sp. nov., a novel member of the family Paenibacillaceae isolated from a geothermal area.</title>
        <authorList>
            <person name="Li W.-J."/>
            <person name="Jiao J.-Y."/>
            <person name="Chen Y."/>
        </authorList>
    </citation>
    <scope>NUCLEOTIDE SEQUENCE</scope>
    <source>
        <strain evidence="1">SYSU GA230002</strain>
    </source>
</reference>
<dbReference type="EMBL" id="JAYJLD010000001">
    <property type="protein sequence ID" value="MEB3100259.1"/>
    <property type="molecule type" value="Genomic_DNA"/>
</dbReference>
<dbReference type="Proteomes" id="UP001310386">
    <property type="component" value="Unassembled WGS sequence"/>
</dbReference>
<gene>
    <name evidence="1" type="ORF">VF724_01125</name>
</gene>
<sequence>MGKYRFVQNERLGIRLPELDREWEDYPLEERAAILVQWEQIRGTIPDRIKELETRIAGKQDRMNEEPDFVKCCELNSEIAELASCINDLHIWFRLNQELTSKRHSE</sequence>
<organism evidence="1 2">
    <name type="scientific">Ferviditalea candida</name>
    <dbReference type="NCBI Taxonomy" id="3108399"/>
    <lineage>
        <taxon>Bacteria</taxon>
        <taxon>Bacillati</taxon>
        <taxon>Bacillota</taxon>
        <taxon>Bacilli</taxon>
        <taxon>Bacillales</taxon>
        <taxon>Paenibacillaceae</taxon>
        <taxon>Ferviditalea</taxon>
    </lineage>
</organism>
<accession>A0ABU5ZCM8</accession>
<keyword evidence="2" id="KW-1185">Reference proteome</keyword>
<proteinExistence type="predicted"/>
<comment type="caution">
    <text evidence="1">The sequence shown here is derived from an EMBL/GenBank/DDBJ whole genome shotgun (WGS) entry which is preliminary data.</text>
</comment>
<protein>
    <submittedName>
        <fullName evidence="1">Uncharacterized protein</fullName>
    </submittedName>
</protein>